<protein>
    <submittedName>
        <fullName evidence="1">Uncharacterized protein</fullName>
    </submittedName>
</protein>
<dbReference type="Proteomes" id="UP000239757">
    <property type="component" value="Unassembled WGS sequence"/>
</dbReference>
<proteinExistence type="predicted"/>
<sequence>MESVSFNFTSGRCFNPVAFATQKQHVLLVLKTHHLKQYIDGSVLVPSRTVNDAISHLVENPTFAQYEK</sequence>
<reference evidence="1 2" key="1">
    <citation type="submission" date="2015-01" db="EMBL/GenBank/DDBJ databases">
        <title>Genome of allotetraploid Gossypium barbadense reveals genomic plasticity and fiber elongation in cotton evolution.</title>
        <authorList>
            <person name="Chen X."/>
            <person name="Liu X."/>
            <person name="Zhao B."/>
            <person name="Zheng H."/>
            <person name="Hu Y."/>
            <person name="Lu G."/>
            <person name="Yang C."/>
            <person name="Chen J."/>
            <person name="Shan C."/>
            <person name="Zhang L."/>
            <person name="Zhou Y."/>
            <person name="Wang L."/>
            <person name="Guo W."/>
            <person name="Bai Y."/>
            <person name="Ruan J."/>
            <person name="Shangguan X."/>
            <person name="Mao Y."/>
            <person name="Jiang J."/>
            <person name="Zhu Y."/>
            <person name="Lei J."/>
            <person name="Kang H."/>
            <person name="Chen S."/>
            <person name="He X."/>
            <person name="Wang R."/>
            <person name="Wang Y."/>
            <person name="Chen J."/>
            <person name="Wang L."/>
            <person name="Yu S."/>
            <person name="Wang B."/>
            <person name="Wei J."/>
            <person name="Song S."/>
            <person name="Lu X."/>
            <person name="Gao Z."/>
            <person name="Gu W."/>
            <person name="Deng X."/>
            <person name="Ma D."/>
            <person name="Wang S."/>
            <person name="Liang W."/>
            <person name="Fang L."/>
            <person name="Cai C."/>
            <person name="Zhu X."/>
            <person name="Zhou B."/>
            <person name="Zhang Y."/>
            <person name="Chen Z."/>
            <person name="Xu S."/>
            <person name="Zhu R."/>
            <person name="Wang S."/>
            <person name="Zhang T."/>
            <person name="Zhao G."/>
        </authorList>
    </citation>
    <scope>NUCLEOTIDE SEQUENCE [LARGE SCALE GENOMIC DNA]</scope>
    <source>
        <strain evidence="2">cv. Xinhai21</strain>
        <tissue evidence="1">Leaf</tissue>
    </source>
</reference>
<evidence type="ECO:0000313" key="1">
    <source>
        <dbReference type="EMBL" id="PPR95850.1"/>
    </source>
</evidence>
<dbReference type="EMBL" id="KZ666172">
    <property type="protein sequence ID" value="PPR95850.1"/>
    <property type="molecule type" value="Genomic_DNA"/>
</dbReference>
<name>A0A2P5WXN5_GOSBA</name>
<organism evidence="1 2">
    <name type="scientific">Gossypium barbadense</name>
    <name type="common">Sea Island cotton</name>
    <name type="synonym">Hibiscus barbadensis</name>
    <dbReference type="NCBI Taxonomy" id="3634"/>
    <lineage>
        <taxon>Eukaryota</taxon>
        <taxon>Viridiplantae</taxon>
        <taxon>Streptophyta</taxon>
        <taxon>Embryophyta</taxon>
        <taxon>Tracheophyta</taxon>
        <taxon>Spermatophyta</taxon>
        <taxon>Magnoliopsida</taxon>
        <taxon>eudicotyledons</taxon>
        <taxon>Gunneridae</taxon>
        <taxon>Pentapetalae</taxon>
        <taxon>rosids</taxon>
        <taxon>malvids</taxon>
        <taxon>Malvales</taxon>
        <taxon>Malvaceae</taxon>
        <taxon>Malvoideae</taxon>
        <taxon>Gossypium</taxon>
    </lineage>
</organism>
<dbReference type="AlphaFoldDB" id="A0A2P5WXN5"/>
<evidence type="ECO:0000313" key="2">
    <source>
        <dbReference type="Proteomes" id="UP000239757"/>
    </source>
</evidence>
<accession>A0A2P5WXN5</accession>
<gene>
    <name evidence="1" type="ORF">GOBAR_AA24821</name>
</gene>